<accession>A0ABY5UXY8</accession>
<evidence type="ECO:0000256" key="2">
    <source>
        <dbReference type="ARBA" id="ARBA00023015"/>
    </source>
</evidence>
<dbReference type="Pfam" id="PF08281">
    <property type="entry name" value="Sigma70_r4_2"/>
    <property type="match status" value="1"/>
</dbReference>
<dbReference type="Gene3D" id="1.10.10.10">
    <property type="entry name" value="Winged helix-like DNA-binding domain superfamily/Winged helix DNA-binding domain"/>
    <property type="match status" value="1"/>
</dbReference>
<protein>
    <submittedName>
        <fullName evidence="7">RNA polymerase sigma-70 factor</fullName>
    </submittedName>
</protein>
<gene>
    <name evidence="7" type="ORF">NQ491_08455</name>
</gene>
<dbReference type="NCBIfam" id="TIGR02985">
    <property type="entry name" value="Sig70_bacteroi1"/>
    <property type="match status" value="1"/>
</dbReference>
<name>A0ABY5UXY8_9BACT</name>
<dbReference type="EMBL" id="CP102294">
    <property type="protein sequence ID" value="UWN56678.1"/>
    <property type="molecule type" value="Genomic_DNA"/>
</dbReference>
<dbReference type="CDD" id="cd06171">
    <property type="entry name" value="Sigma70_r4"/>
    <property type="match status" value="1"/>
</dbReference>
<dbReference type="RefSeq" id="WP_019246606.1">
    <property type="nucleotide sequence ID" value="NZ_CAPH01000018.1"/>
</dbReference>
<evidence type="ECO:0000256" key="3">
    <source>
        <dbReference type="ARBA" id="ARBA00023082"/>
    </source>
</evidence>
<evidence type="ECO:0000259" key="6">
    <source>
        <dbReference type="Pfam" id="PF08281"/>
    </source>
</evidence>
<evidence type="ECO:0000313" key="7">
    <source>
        <dbReference type="EMBL" id="UWN56678.1"/>
    </source>
</evidence>
<keyword evidence="4" id="KW-0804">Transcription</keyword>
<keyword evidence="3" id="KW-0731">Sigma factor</keyword>
<dbReference type="SUPFAM" id="SSF88946">
    <property type="entry name" value="Sigma2 domain of RNA polymerase sigma factors"/>
    <property type="match status" value="1"/>
</dbReference>
<comment type="similarity">
    <text evidence="1">Belongs to the sigma-70 factor family. ECF subfamily.</text>
</comment>
<dbReference type="InterPro" id="IPR014284">
    <property type="entry name" value="RNA_pol_sigma-70_dom"/>
</dbReference>
<dbReference type="Gene3D" id="1.10.1740.10">
    <property type="match status" value="1"/>
</dbReference>
<dbReference type="GeneID" id="82891759"/>
<sequence length="195" mass="23033">MTESPAYSTETELSELTAFNLLYRLHVSALVNYAERFVDDGTARDLVHDVFVRIWTARRFRMPETEIRRYLFRCVLNACRDHVRHQQVENNFLSKTIAQLKLHELEYHEAHWEHAPDERQLRAVYLEIDKLPDRCREIFRRTYLDGCKSRDIAAELGISQRTVEAQLYKALKLLRRSLTGILTLGGWLVLGRQIF</sequence>
<dbReference type="PANTHER" id="PTHR43133">
    <property type="entry name" value="RNA POLYMERASE ECF-TYPE SIGMA FACTO"/>
    <property type="match status" value="1"/>
</dbReference>
<dbReference type="NCBIfam" id="TIGR02937">
    <property type="entry name" value="sigma70-ECF"/>
    <property type="match status" value="1"/>
</dbReference>
<evidence type="ECO:0000256" key="4">
    <source>
        <dbReference type="ARBA" id="ARBA00023163"/>
    </source>
</evidence>
<dbReference type="Pfam" id="PF04542">
    <property type="entry name" value="Sigma70_r2"/>
    <property type="match status" value="1"/>
</dbReference>
<dbReference type="SUPFAM" id="SSF88659">
    <property type="entry name" value="Sigma3 and sigma4 domains of RNA polymerase sigma factors"/>
    <property type="match status" value="1"/>
</dbReference>
<organism evidence="7 8">
    <name type="scientific">Alistipes ihumii AP11</name>
    <dbReference type="NCBI Taxonomy" id="1211813"/>
    <lineage>
        <taxon>Bacteria</taxon>
        <taxon>Pseudomonadati</taxon>
        <taxon>Bacteroidota</taxon>
        <taxon>Bacteroidia</taxon>
        <taxon>Bacteroidales</taxon>
        <taxon>Rikenellaceae</taxon>
        <taxon>Alistipes</taxon>
    </lineage>
</organism>
<evidence type="ECO:0000256" key="1">
    <source>
        <dbReference type="ARBA" id="ARBA00010641"/>
    </source>
</evidence>
<feature type="domain" description="RNA polymerase sigma-70 region 2" evidence="5">
    <location>
        <begin position="22"/>
        <end position="87"/>
    </location>
</feature>
<dbReference type="InterPro" id="IPR013325">
    <property type="entry name" value="RNA_pol_sigma_r2"/>
</dbReference>
<feature type="domain" description="RNA polymerase sigma factor 70 region 4 type 2" evidence="6">
    <location>
        <begin position="122"/>
        <end position="174"/>
    </location>
</feature>
<evidence type="ECO:0000259" key="5">
    <source>
        <dbReference type="Pfam" id="PF04542"/>
    </source>
</evidence>
<dbReference type="PANTHER" id="PTHR43133:SF46">
    <property type="entry name" value="RNA POLYMERASE SIGMA-70 FACTOR ECF SUBFAMILY"/>
    <property type="match status" value="1"/>
</dbReference>
<keyword evidence="8" id="KW-1185">Reference proteome</keyword>
<dbReference type="InterPro" id="IPR007627">
    <property type="entry name" value="RNA_pol_sigma70_r2"/>
</dbReference>
<dbReference type="InterPro" id="IPR013324">
    <property type="entry name" value="RNA_pol_sigma_r3/r4-like"/>
</dbReference>
<evidence type="ECO:0000313" key="8">
    <source>
        <dbReference type="Proteomes" id="UP001059295"/>
    </source>
</evidence>
<dbReference type="InterPro" id="IPR039425">
    <property type="entry name" value="RNA_pol_sigma-70-like"/>
</dbReference>
<keyword evidence="2" id="KW-0805">Transcription regulation</keyword>
<reference evidence="7" key="1">
    <citation type="journal article" date="2022" name="Cell">
        <title>Design, construction, and in vivo augmentation of a complex gut microbiome.</title>
        <authorList>
            <person name="Cheng A.G."/>
            <person name="Ho P.Y."/>
            <person name="Aranda-Diaz A."/>
            <person name="Jain S."/>
            <person name="Yu F.B."/>
            <person name="Meng X."/>
            <person name="Wang M."/>
            <person name="Iakiviak M."/>
            <person name="Nagashima K."/>
            <person name="Zhao A."/>
            <person name="Murugkar P."/>
            <person name="Patil A."/>
            <person name="Atabakhsh K."/>
            <person name="Weakley A."/>
            <person name="Yan J."/>
            <person name="Brumbaugh A.R."/>
            <person name="Higginbottom S."/>
            <person name="Dimas A."/>
            <person name="Shiver A.L."/>
            <person name="Deutschbauer A."/>
            <person name="Neff N."/>
            <person name="Sonnenburg J.L."/>
            <person name="Huang K.C."/>
            <person name="Fischbach M.A."/>
        </authorList>
    </citation>
    <scope>NUCLEOTIDE SEQUENCE</scope>
    <source>
        <strain evidence="7">AP11</strain>
    </source>
</reference>
<dbReference type="InterPro" id="IPR036388">
    <property type="entry name" value="WH-like_DNA-bd_sf"/>
</dbReference>
<dbReference type="InterPro" id="IPR014327">
    <property type="entry name" value="RNA_pol_sigma70_bacteroid"/>
</dbReference>
<dbReference type="Proteomes" id="UP001059295">
    <property type="component" value="Chromosome"/>
</dbReference>
<proteinExistence type="inferred from homology"/>
<dbReference type="InterPro" id="IPR013249">
    <property type="entry name" value="RNA_pol_sigma70_r4_t2"/>
</dbReference>